<evidence type="ECO:0000256" key="4">
    <source>
        <dbReference type="ARBA" id="ARBA00022729"/>
    </source>
</evidence>
<organism evidence="13 14">
    <name type="scientific">Aedes aegypti</name>
    <name type="common">Yellowfever mosquito</name>
    <name type="synonym">Culex aegypti</name>
    <dbReference type="NCBI Taxonomy" id="7159"/>
    <lineage>
        <taxon>Eukaryota</taxon>
        <taxon>Metazoa</taxon>
        <taxon>Ecdysozoa</taxon>
        <taxon>Arthropoda</taxon>
        <taxon>Hexapoda</taxon>
        <taxon>Insecta</taxon>
        <taxon>Pterygota</taxon>
        <taxon>Neoptera</taxon>
        <taxon>Endopterygota</taxon>
        <taxon>Diptera</taxon>
        <taxon>Nematocera</taxon>
        <taxon>Culicoidea</taxon>
        <taxon>Culicidae</taxon>
        <taxon>Culicinae</taxon>
        <taxon>Aedini</taxon>
        <taxon>Aedes</taxon>
        <taxon>Stegomyia</taxon>
    </lineage>
</organism>
<dbReference type="InterPro" id="IPR051487">
    <property type="entry name" value="Ser/Thr_Proteases_Immune/Dev"/>
</dbReference>
<dbReference type="CDD" id="cd00190">
    <property type="entry name" value="Tryp_SPc"/>
    <property type="match status" value="1"/>
</dbReference>
<comment type="subcellular location">
    <subcellularLocation>
        <location evidence="1">Secreted</location>
    </subcellularLocation>
</comment>
<name>A0A1S4FDH8_AEDAE</name>
<feature type="signal peptide" evidence="11">
    <location>
        <begin position="1"/>
        <end position="23"/>
    </location>
</feature>
<dbReference type="OrthoDB" id="7753362at2759"/>
<dbReference type="GO" id="GO:0004252">
    <property type="term" value="F:serine-type endopeptidase activity"/>
    <property type="evidence" value="ECO:0007669"/>
    <property type="project" value="InterPro"/>
</dbReference>
<keyword evidence="9" id="KW-0325">Glycoprotein</keyword>
<evidence type="ECO:0000313" key="14">
    <source>
        <dbReference type="Proteomes" id="UP000682892"/>
    </source>
</evidence>
<dbReference type="FunFam" id="2.40.10.10:FF:000146">
    <property type="entry name" value="Serine protease 53"/>
    <property type="match status" value="1"/>
</dbReference>
<evidence type="ECO:0000256" key="5">
    <source>
        <dbReference type="ARBA" id="ARBA00022801"/>
    </source>
</evidence>
<reference evidence="13" key="2">
    <citation type="journal article" date="2007" name="Science">
        <title>Genome sequence of Aedes aegypti, a major arbovirus vector.</title>
        <authorList>
            <person name="Nene V."/>
            <person name="Wortman J.R."/>
            <person name="Lawson D."/>
            <person name="Haas B."/>
            <person name="Kodira C."/>
            <person name="Tu Z.J."/>
            <person name="Loftus B."/>
            <person name="Xi Z."/>
            <person name="Megy K."/>
            <person name="Grabherr M."/>
            <person name="Ren Q."/>
            <person name="Zdobnov E.M."/>
            <person name="Lobo N.F."/>
            <person name="Campbell K.S."/>
            <person name="Brown S.E."/>
            <person name="Bonaldo M.F."/>
            <person name="Zhu J."/>
            <person name="Sinkins S.P."/>
            <person name="Hogenkamp D.G."/>
            <person name="Amedeo P."/>
            <person name="Arensburger P."/>
            <person name="Atkinson P.W."/>
            <person name="Bidwell S."/>
            <person name="Biedler J."/>
            <person name="Birney E."/>
            <person name="Bruggner R.V."/>
            <person name="Costas J."/>
            <person name="Coy M.R."/>
            <person name="Crabtree J."/>
            <person name="Crawford M."/>
            <person name="Debruyn B."/>
            <person name="Decaprio D."/>
            <person name="Eiglmeier K."/>
            <person name="Eisenstadt E."/>
            <person name="El-Dorry H."/>
            <person name="Gelbart W.M."/>
            <person name="Gomes S.L."/>
            <person name="Hammond M."/>
            <person name="Hannick L.I."/>
            <person name="Hogan J.R."/>
            <person name="Holmes M.H."/>
            <person name="Jaffe D."/>
            <person name="Johnston J.S."/>
            <person name="Kennedy R.C."/>
            <person name="Koo H."/>
            <person name="Kravitz S."/>
            <person name="Kriventseva E.V."/>
            <person name="Kulp D."/>
            <person name="Labutti K."/>
            <person name="Lee E."/>
            <person name="Li S."/>
            <person name="Lovin D.D."/>
            <person name="Mao C."/>
            <person name="Mauceli E."/>
            <person name="Menck C.F."/>
            <person name="Miller J.R."/>
            <person name="Montgomery P."/>
            <person name="Mori A."/>
            <person name="Nascimento A.L."/>
            <person name="Naveira H.F."/>
            <person name="Nusbaum C."/>
            <person name="O'leary S."/>
            <person name="Orvis J."/>
            <person name="Pertea M."/>
            <person name="Quesneville H."/>
            <person name="Reidenbach K.R."/>
            <person name="Rogers Y.H."/>
            <person name="Roth C.W."/>
            <person name="Schneider J.R."/>
            <person name="Schatz M."/>
            <person name="Shumway M."/>
            <person name="Stanke M."/>
            <person name="Stinson E.O."/>
            <person name="Tubio J.M."/>
            <person name="Vanzee J.P."/>
            <person name="Verjovski-Almeida S."/>
            <person name="Werner D."/>
            <person name="White O."/>
            <person name="Wyder S."/>
            <person name="Zeng Q."/>
            <person name="Zhao Q."/>
            <person name="Zhao Y."/>
            <person name="Hill C.A."/>
            <person name="Raikhel A.S."/>
            <person name="Soares M.B."/>
            <person name="Knudson D.L."/>
            <person name="Lee N.H."/>
            <person name="Galagan J."/>
            <person name="Salzberg S.L."/>
            <person name="Paulsen I.T."/>
            <person name="Dimopoulos G."/>
            <person name="Collins F.H."/>
            <person name="Birren B."/>
            <person name="Fraser-Liggett C.M."/>
            <person name="Severson D.W."/>
        </authorList>
    </citation>
    <scope>NUCLEOTIDE SEQUENCE [LARGE SCALE GENOMIC DNA]</scope>
    <source>
        <strain evidence="13">Liverpool</strain>
    </source>
</reference>
<evidence type="ECO:0000256" key="10">
    <source>
        <dbReference type="ARBA" id="ARBA00024195"/>
    </source>
</evidence>
<evidence type="ECO:0000256" key="3">
    <source>
        <dbReference type="ARBA" id="ARBA00022670"/>
    </source>
</evidence>
<dbReference type="GO" id="GO:0006508">
    <property type="term" value="P:proteolysis"/>
    <property type="evidence" value="ECO:0007669"/>
    <property type="project" value="UniProtKB-KW"/>
</dbReference>
<dbReference type="Pfam" id="PF00089">
    <property type="entry name" value="Trypsin"/>
    <property type="match status" value="2"/>
</dbReference>
<keyword evidence="5" id="KW-0378">Hydrolase</keyword>
<accession>A0A1S4FDH8</accession>
<dbReference type="PROSITE" id="PS00134">
    <property type="entry name" value="TRYPSIN_HIS"/>
    <property type="match status" value="2"/>
</dbReference>
<dbReference type="PROSITE" id="PS50240">
    <property type="entry name" value="TRYPSIN_DOM"/>
    <property type="match status" value="2"/>
</dbReference>
<dbReference type="Proteomes" id="UP000682892">
    <property type="component" value="Unassembled WGS sequence"/>
</dbReference>
<protein>
    <submittedName>
        <fullName evidence="13">AAEL006434-PA</fullName>
    </submittedName>
</protein>
<feature type="chain" id="PRO_5036462029" evidence="11">
    <location>
        <begin position="24"/>
        <end position="591"/>
    </location>
</feature>
<evidence type="ECO:0000256" key="1">
    <source>
        <dbReference type="ARBA" id="ARBA00004613"/>
    </source>
</evidence>
<keyword evidence="6" id="KW-0720">Serine protease</keyword>
<proteinExistence type="inferred from homology"/>
<reference evidence="13" key="1">
    <citation type="submission" date="2005-10" db="EMBL/GenBank/DDBJ databases">
        <authorList>
            <person name="Loftus B.J."/>
            <person name="Nene V.M."/>
            <person name="Hannick L.I."/>
            <person name="Bidwell S."/>
            <person name="Haas B."/>
            <person name="Amedeo P."/>
            <person name="Orvis J."/>
            <person name="Wortman J.R."/>
            <person name="White O.R."/>
            <person name="Salzberg S."/>
            <person name="Shumway M."/>
            <person name="Koo H."/>
            <person name="Zhao Y."/>
            <person name="Holmes M."/>
            <person name="Miller J."/>
            <person name="Schatz M."/>
            <person name="Pop M."/>
            <person name="Pai G."/>
            <person name="Utterback T."/>
            <person name="Rogers Y.-H."/>
            <person name="Kravitz S."/>
            <person name="Fraser C.M."/>
        </authorList>
    </citation>
    <scope>NUCLEOTIDE SEQUENCE</scope>
    <source>
        <strain evidence="13">Liverpool</strain>
    </source>
</reference>
<keyword evidence="2" id="KW-0964">Secreted</keyword>
<feature type="domain" description="Peptidase S1" evidence="12">
    <location>
        <begin position="38"/>
        <end position="289"/>
    </location>
</feature>
<reference evidence="13" key="3">
    <citation type="submission" date="2012-09" db="EMBL/GenBank/DDBJ databases">
        <authorList>
            <consortium name="VectorBase"/>
        </authorList>
    </citation>
    <scope>NUCLEOTIDE SEQUENCE</scope>
    <source>
        <strain evidence="13">Liverpool</strain>
    </source>
</reference>
<keyword evidence="8" id="KW-1015">Disulfide bond</keyword>
<keyword evidence="4 11" id="KW-0732">Signal</keyword>
<dbReference type="InterPro" id="IPR018114">
    <property type="entry name" value="TRYPSIN_HIS"/>
</dbReference>
<evidence type="ECO:0000256" key="8">
    <source>
        <dbReference type="ARBA" id="ARBA00023157"/>
    </source>
</evidence>
<evidence type="ECO:0000256" key="9">
    <source>
        <dbReference type="ARBA" id="ARBA00023180"/>
    </source>
</evidence>
<dbReference type="OMA" id="VRGISIH"/>
<dbReference type="PANTHER" id="PTHR24256">
    <property type="entry name" value="TRYPTASE-RELATED"/>
    <property type="match status" value="1"/>
</dbReference>
<dbReference type="AlphaFoldDB" id="A0A1S4FDH8"/>
<keyword evidence="3" id="KW-0645">Protease</keyword>
<evidence type="ECO:0000256" key="11">
    <source>
        <dbReference type="SAM" id="SignalP"/>
    </source>
</evidence>
<evidence type="ECO:0000259" key="12">
    <source>
        <dbReference type="PROSITE" id="PS50240"/>
    </source>
</evidence>
<dbReference type="HOGENOM" id="CLU_004497_6_1_1"/>
<evidence type="ECO:0000256" key="7">
    <source>
        <dbReference type="ARBA" id="ARBA00023145"/>
    </source>
</evidence>
<dbReference type="InterPro" id="IPR009003">
    <property type="entry name" value="Peptidase_S1_PA"/>
</dbReference>
<dbReference type="InterPro" id="IPR001314">
    <property type="entry name" value="Peptidase_S1A"/>
</dbReference>
<dbReference type="InterPro" id="IPR043504">
    <property type="entry name" value="Peptidase_S1_PA_chymotrypsin"/>
</dbReference>
<evidence type="ECO:0000256" key="6">
    <source>
        <dbReference type="ARBA" id="ARBA00022825"/>
    </source>
</evidence>
<dbReference type="Gene3D" id="2.40.10.10">
    <property type="entry name" value="Trypsin-like serine proteases"/>
    <property type="match status" value="2"/>
</dbReference>
<dbReference type="KEGG" id="aag:5568004"/>
<evidence type="ECO:0000256" key="2">
    <source>
        <dbReference type="ARBA" id="ARBA00022525"/>
    </source>
</evidence>
<dbReference type="InterPro" id="IPR001254">
    <property type="entry name" value="Trypsin_dom"/>
</dbReference>
<dbReference type="GO" id="GO:0005576">
    <property type="term" value="C:extracellular region"/>
    <property type="evidence" value="ECO:0007669"/>
    <property type="project" value="UniProtKB-SubCell"/>
</dbReference>
<dbReference type="SMART" id="SM00020">
    <property type="entry name" value="Tryp_SPc"/>
    <property type="match status" value="2"/>
</dbReference>
<feature type="domain" description="Peptidase S1" evidence="12">
    <location>
        <begin position="330"/>
        <end position="588"/>
    </location>
</feature>
<comment type="similarity">
    <text evidence="10">Belongs to the peptidase S1 family. CLIP subfamily.</text>
</comment>
<dbReference type="EMBL" id="CH477390">
    <property type="protein sequence ID" value="EAT41962.1"/>
    <property type="molecule type" value="Genomic_DNA"/>
</dbReference>
<dbReference type="SUPFAM" id="SSF50494">
    <property type="entry name" value="Trypsin-like serine proteases"/>
    <property type="match status" value="2"/>
</dbReference>
<dbReference type="PRINTS" id="PR00722">
    <property type="entry name" value="CHYMOTRYPSIN"/>
</dbReference>
<gene>
    <name evidence="13" type="ORF">AaeL_AAEL006434</name>
</gene>
<evidence type="ECO:0000313" key="13">
    <source>
        <dbReference type="EMBL" id="EAT41962.1"/>
    </source>
</evidence>
<keyword evidence="7" id="KW-0865">Zymogen</keyword>
<sequence length="591" mass="66372">MRLFALVGVALALSLFFVHTALGVGNCGEKKTVVQQLIANGYKALAGAWPWHGAMFHRYRQGLTGYACGVTILTEQFVITAAHCTIDPNERQRLPASRMFIKVGVSNLDSPERHMQQHDVDMIIRHDEYDEVTYENDIALLKLYNEITFNSYVQPICLWQGDTRLNNIVSQSGYIVGWGLNEDFKLPQDLNEATVPIVSRKECVESDPDHYNKFYFESKTFCAGHRNGTHAAQGDSGGGLFMRMGSHWVLRGIVSNTKANPDTLKVEADSYVVFTDATFYMSWIKSKVTIRTSFTIDIEPIVEPPGSTSIADSGSQANLLDIASCGKDTYPSGTPEEIKGYLNQYPWLAIIEYINLNTRVLEDVCHGVLIHPSFLVTAAHCVQKKRLSSIRSVRLNDYRLDTVNDIFEINGETIRTTSTRIPVRGISIHPNYDTPKYANSIALVKLERPTTATPICLPPAGVSELPKDRKFTIIGWKRNNRKEKPMIRNVVQLANFGACRIKYAEERIVLDSTGGQVCSTYSHDDDSSSCSHYMGSAPFQYVRNGPFEGRYFLAAVSSFGHSNCRRDEFPDVFTNVAHYSSWIRQKVKQNE</sequence>